<dbReference type="Pfam" id="PF00046">
    <property type="entry name" value="Homeodomain"/>
    <property type="match status" value="1"/>
</dbReference>
<feature type="region of interest" description="Disordered" evidence="9">
    <location>
        <begin position="87"/>
        <end position="110"/>
    </location>
</feature>
<dbReference type="PANTHER" id="PTHR14618:SF0">
    <property type="entry name" value="HOMEOBOX-CONTAINING PROTEIN 1"/>
    <property type="match status" value="1"/>
</dbReference>
<dbReference type="Gene3D" id="1.10.260.40">
    <property type="entry name" value="lambda repressor-like DNA-binding domains"/>
    <property type="match status" value="1"/>
</dbReference>
<dbReference type="AlphaFoldDB" id="A0A6A5HMZ4"/>
<evidence type="ECO:0000313" key="13">
    <source>
        <dbReference type="EMBL" id="KAF1769278.1"/>
    </source>
</evidence>
<dbReference type="PROSITE" id="PS51936">
    <property type="entry name" value="POU_4"/>
    <property type="match status" value="1"/>
</dbReference>
<dbReference type="InterPro" id="IPR001356">
    <property type="entry name" value="HD"/>
</dbReference>
<keyword evidence="3 7" id="KW-0238">DNA-binding</keyword>
<dbReference type="Gene3D" id="1.10.10.60">
    <property type="entry name" value="Homeodomain-like"/>
    <property type="match status" value="1"/>
</dbReference>
<name>A0A6A5HMZ4_CAERE</name>
<keyword evidence="4 7" id="KW-0371">Homeobox</keyword>
<dbReference type="FunFam" id="1.10.10.60:FF:000550">
    <property type="entry name" value="Homeobox domaincontaining protein"/>
    <property type="match status" value="1"/>
</dbReference>
<dbReference type="FunFam" id="1.10.260.40:FF:000044">
    <property type="entry name" value="Homeobox domain-containing protein"/>
    <property type="match status" value="1"/>
</dbReference>
<dbReference type="SMART" id="SM00389">
    <property type="entry name" value="HOX"/>
    <property type="match status" value="1"/>
</dbReference>
<dbReference type="InterPro" id="IPR006899">
    <property type="entry name" value="HNF-1_N"/>
</dbReference>
<dbReference type="InterPro" id="IPR044869">
    <property type="entry name" value="HNF-1_POU"/>
</dbReference>
<dbReference type="Proteomes" id="UP000483820">
    <property type="component" value="Chromosome I"/>
</dbReference>
<evidence type="ECO:0000259" key="12">
    <source>
        <dbReference type="PROSITE" id="PS51937"/>
    </source>
</evidence>
<keyword evidence="2" id="KW-0805">Transcription regulation</keyword>
<dbReference type="PROSITE" id="PS50071">
    <property type="entry name" value="HOMEOBOX_2"/>
    <property type="match status" value="1"/>
</dbReference>
<feature type="compositionally biased region" description="Polar residues" evidence="9">
    <location>
        <begin position="361"/>
        <end position="373"/>
    </location>
</feature>
<accession>A0A6A5HMZ4</accession>
<evidence type="ECO:0000256" key="9">
    <source>
        <dbReference type="SAM" id="MobiDB-lite"/>
    </source>
</evidence>
<sequence>MLFTVEQLELIRKLHITGISSDQVLKAFGDLNVPEKIQIQNTLQNTMNPKAEDVQNLQNQNPDIPQNNNKLSAAALFSPLLVQHLTSSPTTSTSSTSASTPTNLSIQTVPSPISLPTINIKSEESSSSTSPCLFEHPICSSAPRPIRSQRTPMKEITTLDDPNELEEFMQQGEEACILDMKTFITQYSLRQTTVAMMTGVSQPYISKLLNGNHRELSLRCRKNIYCWYLNCRRHPNKLSFFLSDPSSRLETNGDGELIPQRRERYVFRPILIRMLESFFTQTPFPDLPRRIEIATACNHVLQLDKKGVGLMPKEIVSPQVVSNWFANKRKELRRRSAEATAASTSSASSTSSSSACSVSANNDAVSISSMSPSSRDEENNSRNTTPEVASPPPPSESMKSETTTVTTTESSPPLATSSPLSLATTPIIPPISISSLIPSTPPSPLEILAMAHNLGIQLPLFDQNAQFPGLGGFMPFPMTGFYSNPAVLKSE</sequence>
<dbReference type="InterPro" id="IPR044866">
    <property type="entry name" value="HNF_P1"/>
</dbReference>
<evidence type="ECO:0000259" key="11">
    <source>
        <dbReference type="PROSITE" id="PS51936"/>
    </source>
</evidence>
<comment type="subcellular location">
    <subcellularLocation>
        <location evidence="1 7 8">Nucleus</location>
    </subcellularLocation>
</comment>
<dbReference type="SUPFAM" id="SSF46689">
    <property type="entry name" value="Homeodomain-like"/>
    <property type="match status" value="1"/>
</dbReference>
<dbReference type="InterPro" id="IPR010982">
    <property type="entry name" value="Lambda_DNA-bd_dom_sf"/>
</dbReference>
<dbReference type="PROSITE" id="PS51937">
    <property type="entry name" value="HNF_P1"/>
    <property type="match status" value="1"/>
</dbReference>
<organism evidence="13 14">
    <name type="scientific">Caenorhabditis remanei</name>
    <name type="common">Caenorhabditis vulgaris</name>
    <dbReference type="NCBI Taxonomy" id="31234"/>
    <lineage>
        <taxon>Eukaryota</taxon>
        <taxon>Metazoa</taxon>
        <taxon>Ecdysozoa</taxon>
        <taxon>Nematoda</taxon>
        <taxon>Chromadorea</taxon>
        <taxon>Rhabditida</taxon>
        <taxon>Rhabditina</taxon>
        <taxon>Rhabditomorpha</taxon>
        <taxon>Rhabditoidea</taxon>
        <taxon>Rhabditidae</taxon>
        <taxon>Peloderinae</taxon>
        <taxon>Caenorhabditis</taxon>
    </lineage>
</organism>
<feature type="compositionally biased region" description="Low complexity" evidence="9">
    <location>
        <begin position="338"/>
        <end position="360"/>
    </location>
</feature>
<feature type="compositionally biased region" description="Low complexity" evidence="9">
    <location>
        <begin position="396"/>
        <end position="422"/>
    </location>
</feature>
<dbReference type="CTD" id="9801579"/>
<evidence type="ECO:0000256" key="5">
    <source>
        <dbReference type="ARBA" id="ARBA00023163"/>
    </source>
</evidence>
<keyword evidence="5" id="KW-0804">Transcription</keyword>
<comment type="caution">
    <text evidence="13">The sequence shown here is derived from an EMBL/GenBank/DDBJ whole genome shotgun (WGS) entry which is preliminary data.</text>
</comment>
<evidence type="ECO:0000256" key="7">
    <source>
        <dbReference type="PROSITE-ProRule" id="PRU00108"/>
    </source>
</evidence>
<feature type="compositionally biased region" description="Low complexity" evidence="9">
    <location>
        <begin position="87"/>
        <end position="102"/>
    </location>
</feature>
<dbReference type="GO" id="GO:0005634">
    <property type="term" value="C:nucleus"/>
    <property type="evidence" value="ECO:0007669"/>
    <property type="project" value="UniProtKB-SubCell"/>
</dbReference>
<feature type="DNA-binding region" description="Homeobox" evidence="7">
    <location>
        <begin position="260"/>
        <end position="336"/>
    </location>
</feature>
<evidence type="ECO:0000256" key="3">
    <source>
        <dbReference type="ARBA" id="ARBA00023125"/>
    </source>
</evidence>
<evidence type="ECO:0000256" key="6">
    <source>
        <dbReference type="ARBA" id="ARBA00023242"/>
    </source>
</evidence>
<protein>
    <submittedName>
        <fullName evidence="13">Uncharacterized protein</fullName>
    </submittedName>
</protein>
<dbReference type="PANTHER" id="PTHR14618">
    <property type="entry name" value="HOMEODOX-CONTAINING PROTEIN 1 HMBOX1"/>
    <property type="match status" value="1"/>
</dbReference>
<dbReference type="GO" id="GO:0003691">
    <property type="term" value="F:double-stranded telomeric DNA binding"/>
    <property type="evidence" value="ECO:0007669"/>
    <property type="project" value="InterPro"/>
</dbReference>
<feature type="domain" description="POU-specific atypical" evidence="11">
    <location>
        <begin position="148"/>
        <end position="244"/>
    </location>
</feature>
<dbReference type="Pfam" id="PF04814">
    <property type="entry name" value="HNF-1_N"/>
    <property type="match status" value="1"/>
</dbReference>
<dbReference type="InterPro" id="IPR009057">
    <property type="entry name" value="Homeodomain-like_sf"/>
</dbReference>
<keyword evidence="6 7" id="KW-0539">Nucleus</keyword>
<dbReference type="KEGG" id="crq:GCK72_001094"/>
<dbReference type="EMBL" id="WUAV01000001">
    <property type="protein sequence ID" value="KAF1769278.1"/>
    <property type="molecule type" value="Genomic_DNA"/>
</dbReference>
<evidence type="ECO:0000256" key="4">
    <source>
        <dbReference type="ARBA" id="ARBA00023155"/>
    </source>
</evidence>
<evidence type="ECO:0000256" key="2">
    <source>
        <dbReference type="ARBA" id="ARBA00023015"/>
    </source>
</evidence>
<dbReference type="RefSeq" id="XP_003111100.2">
    <property type="nucleotide sequence ID" value="XM_003111052.2"/>
</dbReference>
<evidence type="ECO:0000256" key="8">
    <source>
        <dbReference type="RuleBase" id="RU000682"/>
    </source>
</evidence>
<feature type="region of interest" description="Disordered" evidence="9">
    <location>
        <begin position="336"/>
        <end position="422"/>
    </location>
</feature>
<dbReference type="GeneID" id="9801579"/>
<dbReference type="CDD" id="cd00086">
    <property type="entry name" value="homeodomain"/>
    <property type="match status" value="1"/>
</dbReference>
<dbReference type="GO" id="GO:0045893">
    <property type="term" value="P:positive regulation of DNA-templated transcription"/>
    <property type="evidence" value="ECO:0007669"/>
    <property type="project" value="InterPro"/>
</dbReference>
<feature type="domain" description="Homeobox" evidence="10">
    <location>
        <begin position="258"/>
        <end position="335"/>
    </location>
</feature>
<evidence type="ECO:0000259" key="10">
    <source>
        <dbReference type="PROSITE" id="PS50071"/>
    </source>
</evidence>
<evidence type="ECO:0000313" key="14">
    <source>
        <dbReference type="Proteomes" id="UP000483820"/>
    </source>
</evidence>
<feature type="domain" description="HNF-p1" evidence="12">
    <location>
        <begin position="1"/>
        <end position="30"/>
    </location>
</feature>
<evidence type="ECO:0000256" key="1">
    <source>
        <dbReference type="ARBA" id="ARBA00004123"/>
    </source>
</evidence>
<proteinExistence type="predicted"/>
<gene>
    <name evidence="13" type="ORF">GCK72_001094</name>
</gene>
<dbReference type="InterPro" id="IPR040363">
    <property type="entry name" value="HMBOX1"/>
</dbReference>
<dbReference type="SUPFAM" id="SSF47413">
    <property type="entry name" value="lambda repressor-like DNA-binding domains"/>
    <property type="match status" value="1"/>
</dbReference>
<reference evidence="13 14" key="1">
    <citation type="submission" date="2019-12" db="EMBL/GenBank/DDBJ databases">
        <title>Chromosome-level assembly of the Caenorhabditis remanei genome.</title>
        <authorList>
            <person name="Teterina A.A."/>
            <person name="Willis J.H."/>
            <person name="Phillips P.C."/>
        </authorList>
    </citation>
    <scope>NUCLEOTIDE SEQUENCE [LARGE SCALE GENOMIC DNA]</scope>
    <source>
        <strain evidence="13 14">PX506</strain>
        <tissue evidence="13">Whole organism</tissue>
    </source>
</reference>